<evidence type="ECO:0000313" key="4">
    <source>
        <dbReference type="Proteomes" id="UP000315010"/>
    </source>
</evidence>
<dbReference type="InterPro" id="IPR029010">
    <property type="entry name" value="ThuA-like"/>
</dbReference>
<proteinExistence type="predicted"/>
<protein>
    <submittedName>
        <fullName evidence="3">Trehalose utilization</fullName>
    </submittedName>
</protein>
<organism evidence="3 4">
    <name type="scientific">Novipirellula herctigrandis</name>
    <dbReference type="NCBI Taxonomy" id="2527986"/>
    <lineage>
        <taxon>Bacteria</taxon>
        <taxon>Pseudomonadati</taxon>
        <taxon>Planctomycetota</taxon>
        <taxon>Planctomycetia</taxon>
        <taxon>Pirellulales</taxon>
        <taxon>Pirellulaceae</taxon>
        <taxon>Novipirellula</taxon>
    </lineage>
</organism>
<dbReference type="SUPFAM" id="SSF52317">
    <property type="entry name" value="Class I glutamine amidotransferase-like"/>
    <property type="match status" value="1"/>
</dbReference>
<dbReference type="OrthoDB" id="251914at2"/>
<feature type="chain" id="PRO_5022831984" evidence="1">
    <location>
        <begin position="30"/>
        <end position="318"/>
    </location>
</feature>
<evidence type="ECO:0000259" key="2">
    <source>
        <dbReference type="Pfam" id="PF06283"/>
    </source>
</evidence>
<feature type="signal peptide" evidence="1">
    <location>
        <begin position="1"/>
        <end position="29"/>
    </location>
</feature>
<dbReference type="RefSeq" id="WP_146398829.1">
    <property type="nucleotide sequence ID" value="NZ_SJPJ01000001.1"/>
</dbReference>
<dbReference type="Gene3D" id="3.40.50.880">
    <property type="match status" value="1"/>
</dbReference>
<dbReference type="Proteomes" id="UP000315010">
    <property type="component" value="Unassembled WGS sequence"/>
</dbReference>
<sequence length="318" mass="34904" precursor="true">MIQNRVAFRIGLSVVVLAMIAPVSAPASAAELKPNEAKKKIVFVHGKASHGYGGHAYGAAFRMLARALNENVPSVTAEVIQNDGDLSILETADAIVLGSDGGRLVKTLGDQLEPLMKQGVGLACVHYTVDPTDPKAVERLVSWIGGAYEHHWSVNPHWEANFKTFPEHPVARGLKPFKADDEWYYHMRFPPEMKGVTPILSAVPPEKTRQRPDGPHSGNPHVRARKGMAEVVGWVYKRPDGGRGFGFTGMHAHWNWAQDMYRKSVLNALVWIAGAEVPDGGVPSKTPTLEELESELGMPRPENFNAKAVREKIKSMNL</sequence>
<evidence type="ECO:0000313" key="3">
    <source>
        <dbReference type="EMBL" id="TWT82365.1"/>
    </source>
</evidence>
<reference evidence="3 4" key="1">
    <citation type="submission" date="2019-02" db="EMBL/GenBank/DDBJ databases">
        <title>Deep-cultivation of Planctomycetes and their phenomic and genomic characterization uncovers novel biology.</title>
        <authorList>
            <person name="Wiegand S."/>
            <person name="Jogler M."/>
            <person name="Boedeker C."/>
            <person name="Pinto D."/>
            <person name="Vollmers J."/>
            <person name="Rivas-Marin E."/>
            <person name="Kohn T."/>
            <person name="Peeters S.H."/>
            <person name="Heuer A."/>
            <person name="Rast P."/>
            <person name="Oberbeckmann S."/>
            <person name="Bunk B."/>
            <person name="Jeske O."/>
            <person name="Meyerdierks A."/>
            <person name="Storesund J.E."/>
            <person name="Kallscheuer N."/>
            <person name="Luecker S."/>
            <person name="Lage O.M."/>
            <person name="Pohl T."/>
            <person name="Merkel B.J."/>
            <person name="Hornburger P."/>
            <person name="Mueller R.-W."/>
            <person name="Bruemmer F."/>
            <person name="Labrenz M."/>
            <person name="Spormann A.M."/>
            <person name="Op Den Camp H."/>
            <person name="Overmann J."/>
            <person name="Amann R."/>
            <person name="Jetten M.S.M."/>
            <person name="Mascher T."/>
            <person name="Medema M.H."/>
            <person name="Devos D.P."/>
            <person name="Kaster A.-K."/>
            <person name="Ovreas L."/>
            <person name="Rohde M."/>
            <person name="Galperin M.Y."/>
            <person name="Jogler C."/>
        </authorList>
    </citation>
    <scope>NUCLEOTIDE SEQUENCE [LARGE SCALE GENOMIC DNA]</scope>
    <source>
        <strain evidence="3 4">CA13</strain>
    </source>
</reference>
<dbReference type="AlphaFoldDB" id="A0A5C5Z578"/>
<keyword evidence="1" id="KW-0732">Signal</keyword>
<dbReference type="EMBL" id="SJPJ01000001">
    <property type="protein sequence ID" value="TWT82365.1"/>
    <property type="molecule type" value="Genomic_DNA"/>
</dbReference>
<feature type="domain" description="ThuA-like" evidence="2">
    <location>
        <begin position="50"/>
        <end position="271"/>
    </location>
</feature>
<dbReference type="Pfam" id="PF06283">
    <property type="entry name" value="ThuA"/>
    <property type="match status" value="1"/>
</dbReference>
<keyword evidence="4" id="KW-1185">Reference proteome</keyword>
<comment type="caution">
    <text evidence="3">The sequence shown here is derived from an EMBL/GenBank/DDBJ whole genome shotgun (WGS) entry which is preliminary data.</text>
</comment>
<evidence type="ECO:0000256" key="1">
    <source>
        <dbReference type="SAM" id="SignalP"/>
    </source>
</evidence>
<accession>A0A5C5Z578</accession>
<name>A0A5C5Z578_9BACT</name>
<gene>
    <name evidence="3" type="ORF">CA13_38270</name>
</gene>
<dbReference type="InterPro" id="IPR029062">
    <property type="entry name" value="Class_I_gatase-like"/>
</dbReference>